<dbReference type="AlphaFoldDB" id="A0A9J6GET5"/>
<dbReference type="Proteomes" id="UP000821853">
    <property type="component" value="Chromosome 4"/>
</dbReference>
<evidence type="ECO:0000313" key="2">
    <source>
        <dbReference type="EMBL" id="KAH9373000.1"/>
    </source>
</evidence>
<reference evidence="2 3" key="1">
    <citation type="journal article" date="2020" name="Cell">
        <title>Large-Scale Comparative Analyses of Tick Genomes Elucidate Their Genetic Diversity and Vector Capacities.</title>
        <authorList>
            <consortium name="Tick Genome and Microbiome Consortium (TIGMIC)"/>
            <person name="Jia N."/>
            <person name="Wang J."/>
            <person name="Shi W."/>
            <person name="Du L."/>
            <person name="Sun Y."/>
            <person name="Zhan W."/>
            <person name="Jiang J.F."/>
            <person name="Wang Q."/>
            <person name="Zhang B."/>
            <person name="Ji P."/>
            <person name="Bell-Sakyi L."/>
            <person name="Cui X.M."/>
            <person name="Yuan T.T."/>
            <person name="Jiang B.G."/>
            <person name="Yang W.F."/>
            <person name="Lam T.T."/>
            <person name="Chang Q.C."/>
            <person name="Ding S.J."/>
            <person name="Wang X.J."/>
            <person name="Zhu J.G."/>
            <person name="Ruan X.D."/>
            <person name="Zhao L."/>
            <person name="Wei J.T."/>
            <person name="Ye R.Z."/>
            <person name="Que T.C."/>
            <person name="Du C.H."/>
            <person name="Zhou Y.H."/>
            <person name="Cheng J.X."/>
            <person name="Dai P.F."/>
            <person name="Guo W.B."/>
            <person name="Han X.H."/>
            <person name="Huang E.J."/>
            <person name="Li L.F."/>
            <person name="Wei W."/>
            <person name="Gao Y.C."/>
            <person name="Liu J.Z."/>
            <person name="Shao H.Z."/>
            <person name="Wang X."/>
            <person name="Wang C.C."/>
            <person name="Yang T.C."/>
            <person name="Huo Q.B."/>
            <person name="Li W."/>
            <person name="Chen H.Y."/>
            <person name="Chen S.E."/>
            <person name="Zhou L.G."/>
            <person name="Ni X.B."/>
            <person name="Tian J.H."/>
            <person name="Sheng Y."/>
            <person name="Liu T."/>
            <person name="Pan Y.S."/>
            <person name="Xia L.Y."/>
            <person name="Li J."/>
            <person name="Zhao F."/>
            <person name="Cao W.C."/>
        </authorList>
    </citation>
    <scope>NUCLEOTIDE SEQUENCE [LARGE SCALE GENOMIC DNA]</scope>
    <source>
        <strain evidence="2">HaeL-2018</strain>
    </source>
</reference>
<evidence type="ECO:0000313" key="3">
    <source>
        <dbReference type="Proteomes" id="UP000821853"/>
    </source>
</evidence>
<feature type="signal peptide" evidence="1">
    <location>
        <begin position="1"/>
        <end position="21"/>
    </location>
</feature>
<comment type="caution">
    <text evidence="2">The sequence shown here is derived from an EMBL/GenBank/DDBJ whole genome shotgun (WGS) entry which is preliminary data.</text>
</comment>
<proteinExistence type="predicted"/>
<dbReference type="OrthoDB" id="6501899at2759"/>
<feature type="chain" id="PRO_5039897578" evidence="1">
    <location>
        <begin position="22"/>
        <end position="133"/>
    </location>
</feature>
<dbReference type="EMBL" id="JABSTR010000006">
    <property type="protein sequence ID" value="KAH9373000.1"/>
    <property type="molecule type" value="Genomic_DNA"/>
</dbReference>
<sequence>MLATVSTIVLVCSLVLRRRRAQQKRKRRVWVRPCWRYRDLEGQACTLLPRLRAKDEVFFRDFLRMTPSKFDTLVKLVGPVIERKETRFRKPISAHDRLAITVRDALEVRHRLAEYFVTEGAVPWQDKIVTRAG</sequence>
<keyword evidence="3" id="KW-1185">Reference proteome</keyword>
<protein>
    <submittedName>
        <fullName evidence="2">Uncharacterized protein</fullName>
    </submittedName>
</protein>
<evidence type="ECO:0000256" key="1">
    <source>
        <dbReference type="SAM" id="SignalP"/>
    </source>
</evidence>
<organism evidence="2 3">
    <name type="scientific">Haemaphysalis longicornis</name>
    <name type="common">Bush tick</name>
    <dbReference type="NCBI Taxonomy" id="44386"/>
    <lineage>
        <taxon>Eukaryota</taxon>
        <taxon>Metazoa</taxon>
        <taxon>Ecdysozoa</taxon>
        <taxon>Arthropoda</taxon>
        <taxon>Chelicerata</taxon>
        <taxon>Arachnida</taxon>
        <taxon>Acari</taxon>
        <taxon>Parasitiformes</taxon>
        <taxon>Ixodida</taxon>
        <taxon>Ixodoidea</taxon>
        <taxon>Ixodidae</taxon>
        <taxon>Haemaphysalinae</taxon>
        <taxon>Haemaphysalis</taxon>
    </lineage>
</organism>
<name>A0A9J6GET5_HAELO</name>
<accession>A0A9J6GET5</accession>
<keyword evidence="1" id="KW-0732">Signal</keyword>
<gene>
    <name evidence="2" type="ORF">HPB48_003378</name>
</gene>
<dbReference type="VEuPathDB" id="VectorBase:HLOH_055501"/>